<evidence type="ECO:0000313" key="2">
    <source>
        <dbReference type="Proteomes" id="UP000317935"/>
    </source>
</evidence>
<name>A0A6J4D0D8_9HELI</name>
<dbReference type="Proteomes" id="UP000317935">
    <property type="component" value="Chromosome"/>
</dbReference>
<accession>A0A6J4D0D8</accession>
<dbReference type="EMBL" id="AP019774">
    <property type="protein sequence ID" value="BCD70443.1"/>
    <property type="molecule type" value="Genomic_DNA"/>
</dbReference>
<gene>
    <name evidence="1" type="ORF">SNTW_10880</name>
</gene>
<dbReference type="AlphaFoldDB" id="A0A6J4D0D8"/>
<protein>
    <submittedName>
        <fullName evidence="1">Uncharacterized protein</fullName>
    </submittedName>
</protein>
<organism evidence="1 2">
    <name type="scientific">Helicobacter suis</name>
    <dbReference type="NCBI Taxonomy" id="104628"/>
    <lineage>
        <taxon>Bacteria</taxon>
        <taxon>Pseudomonadati</taxon>
        <taxon>Campylobacterota</taxon>
        <taxon>Epsilonproteobacteria</taxon>
        <taxon>Campylobacterales</taxon>
        <taxon>Helicobacteraceae</taxon>
        <taxon>Helicobacter</taxon>
    </lineage>
</organism>
<sequence length="57" mass="6250">MPPIEGGKPINIVVPRSEEVARFIGVQDESGKFNEGSIVDHMEKCKGKKPEIGEDNI</sequence>
<reference evidence="1 2" key="1">
    <citation type="submission" date="2019-06" db="EMBL/GenBank/DDBJ databases">
        <title>Complete genome sequence of Helicobacter suis SNTW101c.</title>
        <authorList>
            <person name="Rimbara E."/>
            <person name="Suzuki M."/>
            <person name="Matsui H."/>
            <person name="Nakamura M."/>
            <person name="Mori S."/>
            <person name="Shibayama K."/>
        </authorList>
    </citation>
    <scope>NUCLEOTIDE SEQUENCE [LARGE SCALE GENOMIC DNA]</scope>
    <source>
        <strain evidence="1 2">SNTW101c</strain>
    </source>
</reference>
<evidence type="ECO:0000313" key="1">
    <source>
        <dbReference type="EMBL" id="BCD70443.1"/>
    </source>
</evidence>
<proteinExistence type="predicted"/>